<evidence type="ECO:0000259" key="2">
    <source>
        <dbReference type="Pfam" id="PF08729"/>
    </source>
</evidence>
<feature type="region of interest" description="Disordered" evidence="1">
    <location>
        <begin position="100"/>
        <end position="119"/>
    </location>
</feature>
<dbReference type="AlphaFoldDB" id="A0A8R7TZP5"/>
<feature type="domain" description="Hpc2-related" evidence="2">
    <location>
        <begin position="142"/>
        <end position="190"/>
    </location>
</feature>
<dbReference type="GO" id="GO:0006325">
    <property type="term" value="P:chromatin organization"/>
    <property type="evidence" value="ECO:0007669"/>
    <property type="project" value="TreeGrafter"/>
</dbReference>
<name>A0A8R7TZP5_TRIUA</name>
<evidence type="ECO:0000313" key="3">
    <source>
        <dbReference type="EnsemblPlants" id="TuG1812G0300004468.01.T01"/>
    </source>
</evidence>
<sequence length="731" mass="79730">MEGPVPAPSSSSAAPAVARVPAAAPSAAAAPQPLAAQQAPAAAVAGAAAGCRRQVFSVELRAGETTIVSWKKLLKEAGHAAAPPLQPLAVVPAEPAVAAQPGPPAAALPAENDPEDPAQPNRFNAVIEKIERLYMGKHSSDEEDLDDVPDDDQYDTDDSFIDDAELDEYFEVDNLTTKHTGFFVNKGTLEQIEPGTSANVAPKKRRSKDQSVDRIENSQGATGDYLKSGKASGLKKVATGNGEYYHEGSRVVKTKPSTTGVLKRRSTDFATGVDSTKRTKISSKDVSYSSSKELKDLEKYKAPAFQPTDFGNKSTTSETYDYASVYRDKDPSTQLDFQQKQTYNGENEDPTNKIYRKDIAGTNDFSSMDVSGAAYPTQAMHLTTGRESAGTKPKGTRLERAIRDLQKIAANYKSPAIDISEADPNVQASAQRRLPPEVKQKLAKVARLSTNHGKVQENELMDRLMGIVGHLVVRRTLKRNMKELVKSGLSAKQEKAGRLQQVKMEINEMVKASMAAKAKVNEQQDGSADDFQTVTDERRDLKGKSAMDSALEDRICDLYDLYVEGMDEDKGPQSRKLYVELAELWPQGYMDKFGIKDAISRSKERKGTLHNQQKVQNEEKLKRKRLAAAAKLPDSYPVVTQSTAAVQVAHPSMSNPVTTYPVTDYGQNQVPKSLERVRETSSSAIADESSKNAGDMKKKKRKSDPDVVDTQANIVTMPTVLGLPFYDQQPS</sequence>
<dbReference type="Gramene" id="TuG1812G0300004468.01.T01">
    <property type="protein sequence ID" value="TuG1812G0300004468.01.T01"/>
    <property type="gene ID" value="TuG1812G0300004468.01"/>
</dbReference>
<evidence type="ECO:0000313" key="4">
    <source>
        <dbReference type="Proteomes" id="UP000015106"/>
    </source>
</evidence>
<reference evidence="3" key="3">
    <citation type="submission" date="2022-06" db="UniProtKB">
        <authorList>
            <consortium name="EnsemblPlants"/>
        </authorList>
    </citation>
    <scope>IDENTIFICATION</scope>
</reference>
<reference evidence="4" key="1">
    <citation type="journal article" date="2013" name="Nature">
        <title>Draft genome of the wheat A-genome progenitor Triticum urartu.</title>
        <authorList>
            <person name="Ling H.Q."/>
            <person name="Zhao S."/>
            <person name="Liu D."/>
            <person name="Wang J."/>
            <person name="Sun H."/>
            <person name="Zhang C."/>
            <person name="Fan H."/>
            <person name="Li D."/>
            <person name="Dong L."/>
            <person name="Tao Y."/>
            <person name="Gao C."/>
            <person name="Wu H."/>
            <person name="Li Y."/>
            <person name="Cui Y."/>
            <person name="Guo X."/>
            <person name="Zheng S."/>
            <person name="Wang B."/>
            <person name="Yu K."/>
            <person name="Liang Q."/>
            <person name="Yang W."/>
            <person name="Lou X."/>
            <person name="Chen J."/>
            <person name="Feng M."/>
            <person name="Jian J."/>
            <person name="Zhang X."/>
            <person name="Luo G."/>
            <person name="Jiang Y."/>
            <person name="Liu J."/>
            <person name="Wang Z."/>
            <person name="Sha Y."/>
            <person name="Zhang B."/>
            <person name="Wu H."/>
            <person name="Tang D."/>
            <person name="Shen Q."/>
            <person name="Xue P."/>
            <person name="Zou S."/>
            <person name="Wang X."/>
            <person name="Liu X."/>
            <person name="Wang F."/>
            <person name="Yang Y."/>
            <person name="An X."/>
            <person name="Dong Z."/>
            <person name="Zhang K."/>
            <person name="Zhang X."/>
            <person name="Luo M.C."/>
            <person name="Dvorak J."/>
            <person name="Tong Y."/>
            <person name="Wang J."/>
            <person name="Yang H."/>
            <person name="Li Z."/>
            <person name="Wang D."/>
            <person name="Zhang A."/>
            <person name="Wang J."/>
        </authorList>
    </citation>
    <scope>NUCLEOTIDE SEQUENCE</scope>
    <source>
        <strain evidence="4">cv. G1812</strain>
    </source>
</reference>
<reference evidence="3" key="2">
    <citation type="submission" date="2018-03" db="EMBL/GenBank/DDBJ databases">
        <title>The Triticum urartu genome reveals the dynamic nature of wheat genome evolution.</title>
        <authorList>
            <person name="Ling H."/>
            <person name="Ma B."/>
            <person name="Shi X."/>
            <person name="Liu H."/>
            <person name="Dong L."/>
            <person name="Sun H."/>
            <person name="Cao Y."/>
            <person name="Gao Q."/>
            <person name="Zheng S."/>
            <person name="Li Y."/>
            <person name="Yu Y."/>
            <person name="Du H."/>
            <person name="Qi M."/>
            <person name="Li Y."/>
            <person name="Yu H."/>
            <person name="Cui Y."/>
            <person name="Wang N."/>
            <person name="Chen C."/>
            <person name="Wu H."/>
            <person name="Zhao Y."/>
            <person name="Zhang J."/>
            <person name="Li Y."/>
            <person name="Zhou W."/>
            <person name="Zhang B."/>
            <person name="Hu W."/>
            <person name="Eijk M."/>
            <person name="Tang J."/>
            <person name="Witsenboer H."/>
            <person name="Zhao S."/>
            <person name="Li Z."/>
            <person name="Zhang A."/>
            <person name="Wang D."/>
            <person name="Liang C."/>
        </authorList>
    </citation>
    <scope>NUCLEOTIDE SEQUENCE [LARGE SCALE GENOMIC DNA]</scope>
    <source>
        <strain evidence="3">cv. G1812</strain>
    </source>
</reference>
<feature type="region of interest" description="Disordered" evidence="1">
    <location>
        <begin position="192"/>
        <end position="232"/>
    </location>
</feature>
<dbReference type="EnsemblPlants" id="TuG1812G0300004468.01.T01">
    <property type="protein sequence ID" value="TuG1812G0300004468.01.T01"/>
    <property type="gene ID" value="TuG1812G0300004468.01"/>
</dbReference>
<dbReference type="GeneID" id="125545635"/>
<dbReference type="PANTHER" id="PTHR21669">
    <property type="entry name" value="CAPZ-INTERACTING PROTEIN AND RELATED PROTEINS"/>
    <property type="match status" value="1"/>
</dbReference>
<dbReference type="Proteomes" id="UP000015106">
    <property type="component" value="Chromosome 3"/>
</dbReference>
<accession>A0A8R7TZP5</accession>
<dbReference type="GO" id="GO:0005634">
    <property type="term" value="C:nucleus"/>
    <property type="evidence" value="ECO:0007669"/>
    <property type="project" value="TreeGrafter"/>
</dbReference>
<feature type="region of interest" description="Disordered" evidence="1">
    <location>
        <begin position="677"/>
        <end position="711"/>
    </location>
</feature>
<dbReference type="KEGG" id="tua:125545635"/>
<gene>
    <name evidence="3" type="primary">LOC125545635</name>
</gene>
<feature type="region of interest" description="Disordered" evidence="1">
    <location>
        <begin position="1"/>
        <end position="38"/>
    </location>
</feature>
<proteinExistence type="predicted"/>
<dbReference type="PANTHER" id="PTHR21669:SF28">
    <property type="entry name" value="YEMANUCLEIN"/>
    <property type="match status" value="1"/>
</dbReference>
<protein>
    <recommendedName>
        <fullName evidence="2">Hpc2-related domain-containing protein</fullName>
    </recommendedName>
</protein>
<evidence type="ECO:0000256" key="1">
    <source>
        <dbReference type="SAM" id="MobiDB-lite"/>
    </source>
</evidence>
<dbReference type="OrthoDB" id="68076at2759"/>
<dbReference type="InterPro" id="IPR014840">
    <property type="entry name" value="HRD"/>
</dbReference>
<organism evidence="3 4">
    <name type="scientific">Triticum urartu</name>
    <name type="common">Red wild einkorn</name>
    <name type="synonym">Crithodium urartu</name>
    <dbReference type="NCBI Taxonomy" id="4572"/>
    <lineage>
        <taxon>Eukaryota</taxon>
        <taxon>Viridiplantae</taxon>
        <taxon>Streptophyta</taxon>
        <taxon>Embryophyta</taxon>
        <taxon>Tracheophyta</taxon>
        <taxon>Spermatophyta</taxon>
        <taxon>Magnoliopsida</taxon>
        <taxon>Liliopsida</taxon>
        <taxon>Poales</taxon>
        <taxon>Poaceae</taxon>
        <taxon>BOP clade</taxon>
        <taxon>Pooideae</taxon>
        <taxon>Triticodae</taxon>
        <taxon>Triticeae</taxon>
        <taxon>Triticinae</taxon>
        <taxon>Triticum</taxon>
    </lineage>
</organism>
<keyword evidence="4" id="KW-1185">Reference proteome</keyword>
<feature type="compositionally biased region" description="Low complexity" evidence="1">
    <location>
        <begin position="8"/>
        <end position="38"/>
    </location>
</feature>
<dbReference type="RefSeq" id="XP_048565605.1">
    <property type="nucleotide sequence ID" value="XM_048709648.1"/>
</dbReference>
<dbReference type="Pfam" id="PF08729">
    <property type="entry name" value="HUN"/>
    <property type="match status" value="1"/>
</dbReference>